<feature type="region of interest" description="Disordered" evidence="1">
    <location>
        <begin position="917"/>
        <end position="939"/>
    </location>
</feature>
<dbReference type="Proteomes" id="UP001381693">
    <property type="component" value="Unassembled WGS sequence"/>
</dbReference>
<feature type="compositionally biased region" description="Basic and acidic residues" evidence="1">
    <location>
        <begin position="1072"/>
        <end position="1136"/>
    </location>
</feature>
<feature type="region of interest" description="Disordered" evidence="1">
    <location>
        <begin position="952"/>
        <end position="1623"/>
    </location>
</feature>
<dbReference type="GO" id="GO:0006606">
    <property type="term" value="P:protein import into nucleus"/>
    <property type="evidence" value="ECO:0007669"/>
    <property type="project" value="InterPro"/>
</dbReference>
<feature type="compositionally biased region" description="Polar residues" evidence="1">
    <location>
        <begin position="1586"/>
        <end position="1595"/>
    </location>
</feature>
<dbReference type="InterPro" id="IPR042201">
    <property type="entry name" value="FH2_Formin_sf"/>
</dbReference>
<keyword evidence="4" id="KW-1185">Reference proteome</keyword>
<feature type="compositionally biased region" description="Polar residues" evidence="1">
    <location>
        <begin position="1450"/>
        <end position="1463"/>
    </location>
</feature>
<feature type="compositionally biased region" description="Low complexity" evidence="1">
    <location>
        <begin position="579"/>
        <end position="606"/>
    </location>
</feature>
<gene>
    <name evidence="3" type="primary">FHDC1_2</name>
    <name evidence="3" type="ORF">SK128_006315</name>
</gene>
<evidence type="ECO:0000256" key="1">
    <source>
        <dbReference type="SAM" id="MobiDB-lite"/>
    </source>
</evidence>
<feature type="compositionally biased region" description="Polar residues" evidence="1">
    <location>
        <begin position="346"/>
        <end position="359"/>
    </location>
</feature>
<feature type="region of interest" description="Disordered" evidence="1">
    <location>
        <begin position="302"/>
        <end position="532"/>
    </location>
</feature>
<comment type="caution">
    <text evidence="3">The sequence shown here is derived from an EMBL/GenBank/DDBJ whole genome shotgun (WGS) entry which is preliminary data.</text>
</comment>
<feature type="compositionally biased region" description="Basic and acidic residues" evidence="1">
    <location>
        <begin position="1215"/>
        <end position="1251"/>
    </location>
</feature>
<feature type="compositionally biased region" description="Polar residues" evidence="1">
    <location>
        <begin position="703"/>
        <end position="719"/>
    </location>
</feature>
<feature type="compositionally biased region" description="Acidic residues" evidence="1">
    <location>
        <begin position="794"/>
        <end position="806"/>
    </location>
</feature>
<dbReference type="SMART" id="SM00498">
    <property type="entry name" value="FH2"/>
    <property type="match status" value="1"/>
</dbReference>
<feature type="compositionally biased region" description="Basic and acidic residues" evidence="1">
    <location>
        <begin position="682"/>
        <end position="698"/>
    </location>
</feature>
<feature type="compositionally biased region" description="Basic and acidic residues" evidence="1">
    <location>
        <begin position="747"/>
        <end position="757"/>
    </location>
</feature>
<feature type="compositionally biased region" description="Basic and acidic residues" evidence="1">
    <location>
        <begin position="368"/>
        <end position="394"/>
    </location>
</feature>
<feature type="domain" description="FH2" evidence="2">
    <location>
        <begin position="1"/>
        <end position="246"/>
    </location>
</feature>
<sequence>MINIPFCVSFRYKLRIEAMLLKEEFEATMDQIEPSINAIIYAGRDLIHNPHLQEVLYMVLQAGNYLNSGGYAGNAAGIKLSSLQKLTDIRANKPGMTLLHYLVQQTQRKDPELLKFPDEMSCLEEATKTTTEQLTSEKNQLGDRITKLSNQLNNPNTPKDIITQMGDFLQVASNDLNSLKEGIAEVGKVKVDVAEYFCEDPNSFKLEECFKILFNFCNRFKQAIAENERRRQQEEQAEIRRRMREENAVKRRSSSQGGSQPRPGSYSGSESEANVMENLLSDIRSGFTQRKYAEMALNKNKKGKKLDAGQNGGMTSEDEPSLCNSPRVTRRRMGSFSGPTGPQGDNPINDNSPDVTPNGSLRRRRSRVPSEEDDHKLMDYLHTGGHDGSRERKSWTGMEGYGSLDRSFGRRARGGGRNRPSVLATESSSERERPSSPSSPFGDQKPQLPDQTKPNKIWKQKIESWFRENEKEERRSELKWRLHQHRKSLDLDTNSLDEGGNVSVGLGSGGTAPSLGTLPEDQPSDEAQGGYRRVYQDWRPFVEKTDVVGAMEAIEEAQSPLPNKEKDKSPWRKSNLNVSNSSEAAPDDPSASNASASSHSGQSTAARRLRRLRSRSNIEPGQVVQAVQGLDDPLEDNDDTSRRSSLIQALGRNDSQDTLRLYIRRASQEEANEDSDSALNDDSDRHLKVEDSKIEPPRRGSAPATSLTEDSPSSRSEQLIQKYRHSVDVSADILRSIEEIEPSPGRGNEESRREKRVYQRTMTPSSLRSALQQRLKDNLQSAHLAGTIRSLGDDSLDFQEDEESAPEEQSNKDSCQSEDQKLLPPSIPRHLRRSSREEGVLDKIEIDAENIETPPVTRRAFGVRSFRSPSESSWVNAEAEDVEDMDVRQVGRRFRSMTSDERKALVGEKKADGEIGRAKLRSGIDSSENEALGGDLEGKGFARRSQRFKRLADLAKDGDSETEQMLARQRERPSSIGDDDGLGDGNFDRFSSIRKTLRHKKTQDKLDIKPNEFHGETTGHASCTGGARSEASGRTPRASPERQLPLEEESAMEKLHTNVQQAQTSHISQESYEDKDTRLKRWQRIKDSKEEPVSTKSQEGDSWKDRITRRFRSSVDKYDVQRAMEEHKGKVSKNDPKPPASERLQRKNQDSVARGLETRGSFRSTSGVNDIRRDRRDRARSAIDPSQVRQALDKEKDKKRSVFGDSTRGVTRLFSKTDTKEPPSFRRGESRTKSLMDNRKSKVRNTTKEVDEGFEDTGSLKSESTSQGTSSTGDVRDSGTDKLLNTASKKYNFDQHNVRIESLSENRSQTPERSNNNSSKKVEKSSSRSSLRSSRSSLTSAASVNTVRPARPPSKSPSTASMVSNKSDSSSIRGRAKMTDYTSALKSLTLKSLRMTRGNENYDTTQSSPCSPKGDSSQPSFMDEHTRSSGSMNSSGGVTPSRPLSRADSTRSTGSLSKQSSEGSLKKGNVPNNRIISNANNSSRSKRPLAPAQVRSLTTADSRNRYTSGSVRKTPASTSSSVKVKRGDSGSSKENLSRSNSGNSKVGGTSRTNTRMTTTSKPLVDRSSSFRTSPPKPELGTRRTLGGSTRSSPNKGSIPAFMRPTTSSSSKVSAGDPATPVKK</sequence>
<feature type="compositionally biased region" description="Basic and acidic residues" evidence="1">
    <location>
        <begin position="228"/>
        <end position="249"/>
    </location>
</feature>
<dbReference type="PROSITE" id="PS51444">
    <property type="entry name" value="FH2"/>
    <property type="match status" value="1"/>
</dbReference>
<feature type="compositionally biased region" description="Polar residues" evidence="1">
    <location>
        <begin position="1529"/>
        <end position="1547"/>
    </location>
</feature>
<feature type="compositionally biased region" description="Polar residues" evidence="1">
    <location>
        <begin position="1057"/>
        <end position="1070"/>
    </location>
</feature>
<evidence type="ECO:0000313" key="4">
    <source>
        <dbReference type="Proteomes" id="UP001381693"/>
    </source>
</evidence>
<name>A0AAN8X161_HALRR</name>
<proteinExistence type="predicted"/>
<dbReference type="InterPro" id="IPR015425">
    <property type="entry name" value="FH2_Formin"/>
</dbReference>
<feature type="compositionally biased region" description="Low complexity" evidence="1">
    <location>
        <begin position="254"/>
        <end position="269"/>
    </location>
</feature>
<feature type="region of interest" description="Disordered" evidence="1">
    <location>
        <begin position="553"/>
        <end position="774"/>
    </location>
</feature>
<feature type="compositionally biased region" description="Basic and acidic residues" evidence="1">
    <location>
        <begin position="1170"/>
        <end position="1181"/>
    </location>
</feature>
<feature type="compositionally biased region" description="Polar residues" evidence="1">
    <location>
        <begin position="1428"/>
        <end position="1438"/>
    </location>
</feature>
<feature type="compositionally biased region" description="Low complexity" evidence="1">
    <location>
        <begin position="1549"/>
        <end position="1560"/>
    </location>
</feature>
<feature type="region of interest" description="Disordered" evidence="1">
    <location>
        <begin position="790"/>
        <end position="839"/>
    </location>
</feature>
<dbReference type="Pfam" id="PF02181">
    <property type="entry name" value="FH2"/>
    <property type="match status" value="1"/>
</dbReference>
<organism evidence="3 4">
    <name type="scientific">Halocaridina rubra</name>
    <name type="common">Hawaiian red shrimp</name>
    <dbReference type="NCBI Taxonomy" id="373956"/>
    <lineage>
        <taxon>Eukaryota</taxon>
        <taxon>Metazoa</taxon>
        <taxon>Ecdysozoa</taxon>
        <taxon>Arthropoda</taxon>
        <taxon>Crustacea</taxon>
        <taxon>Multicrustacea</taxon>
        <taxon>Malacostraca</taxon>
        <taxon>Eumalacostraca</taxon>
        <taxon>Eucarida</taxon>
        <taxon>Decapoda</taxon>
        <taxon>Pleocyemata</taxon>
        <taxon>Caridea</taxon>
        <taxon>Atyoidea</taxon>
        <taxon>Atyidae</taxon>
        <taxon>Halocaridina</taxon>
    </lineage>
</organism>
<feature type="compositionally biased region" description="Acidic residues" evidence="1">
    <location>
        <begin position="670"/>
        <end position="681"/>
    </location>
</feature>
<feature type="compositionally biased region" description="Polar residues" evidence="1">
    <location>
        <begin position="1356"/>
        <end position="1372"/>
    </location>
</feature>
<accession>A0AAN8X161</accession>
<feature type="compositionally biased region" description="Polar residues" evidence="1">
    <location>
        <begin position="1398"/>
        <end position="1420"/>
    </location>
</feature>
<reference evidence="3 4" key="1">
    <citation type="submission" date="2023-11" db="EMBL/GenBank/DDBJ databases">
        <title>Halocaridina rubra genome assembly.</title>
        <authorList>
            <person name="Smith C."/>
        </authorList>
    </citation>
    <scope>NUCLEOTIDE SEQUENCE [LARGE SCALE GENOMIC DNA]</scope>
    <source>
        <strain evidence="3">EP-1</strain>
        <tissue evidence="3">Whole</tissue>
    </source>
</reference>
<feature type="compositionally biased region" description="Basic and acidic residues" evidence="1">
    <location>
        <begin position="1191"/>
        <end position="1202"/>
    </location>
</feature>
<feature type="compositionally biased region" description="Basic and acidic residues" evidence="1">
    <location>
        <begin position="460"/>
        <end position="480"/>
    </location>
</feature>
<feature type="compositionally biased region" description="Low complexity" evidence="1">
    <location>
        <begin position="1327"/>
        <end position="1345"/>
    </location>
</feature>
<dbReference type="SUPFAM" id="SSF101447">
    <property type="entry name" value="Formin homology 2 domain (FH2 domain)"/>
    <property type="match status" value="1"/>
</dbReference>
<feature type="non-terminal residue" evidence="3">
    <location>
        <position position="1623"/>
    </location>
</feature>
<protein>
    <submittedName>
        <fullName evidence="3">FH2 domain-containing protein 1</fullName>
    </submittedName>
</protein>
<feature type="compositionally biased region" description="Low complexity" evidence="1">
    <location>
        <begin position="1472"/>
        <end position="1483"/>
    </location>
</feature>
<dbReference type="PANTHER" id="PTHR46345">
    <property type="entry name" value="INVERTED FORMIN-2"/>
    <property type="match status" value="1"/>
</dbReference>
<evidence type="ECO:0000313" key="3">
    <source>
        <dbReference type="EMBL" id="KAK7076081.1"/>
    </source>
</evidence>
<feature type="compositionally biased region" description="Low complexity" evidence="1">
    <location>
        <begin position="1259"/>
        <end position="1272"/>
    </location>
</feature>
<feature type="compositionally biased region" description="Polar residues" evidence="1">
    <location>
        <begin position="760"/>
        <end position="772"/>
    </location>
</feature>
<dbReference type="GO" id="GO:0061608">
    <property type="term" value="F:nuclear import signal receptor activity"/>
    <property type="evidence" value="ECO:0007669"/>
    <property type="project" value="InterPro"/>
</dbReference>
<feature type="region of interest" description="Disordered" evidence="1">
    <location>
        <begin position="228"/>
        <end position="272"/>
    </location>
</feature>
<feature type="compositionally biased region" description="Low complexity" evidence="1">
    <location>
        <begin position="1382"/>
        <end position="1393"/>
    </location>
</feature>
<feature type="compositionally biased region" description="Basic and acidic residues" evidence="1">
    <location>
        <begin position="1003"/>
        <end position="1017"/>
    </location>
</feature>
<feature type="compositionally biased region" description="Polar residues" evidence="1">
    <location>
        <begin position="1495"/>
        <end position="1522"/>
    </location>
</feature>
<dbReference type="PANTHER" id="PTHR46345:SF8">
    <property type="entry name" value="FORMIN 3, ISOFORM B"/>
    <property type="match status" value="1"/>
</dbReference>
<feature type="compositionally biased region" description="Basic and acidic residues" evidence="1">
    <location>
        <begin position="1291"/>
        <end position="1304"/>
    </location>
</feature>
<dbReference type="EMBL" id="JAXCGZ010009870">
    <property type="protein sequence ID" value="KAK7076081.1"/>
    <property type="molecule type" value="Genomic_DNA"/>
</dbReference>
<dbReference type="Gene3D" id="1.20.58.2220">
    <property type="entry name" value="Formin, FH2 domain"/>
    <property type="match status" value="1"/>
</dbReference>
<evidence type="ECO:0000259" key="2">
    <source>
        <dbReference type="PROSITE" id="PS51444"/>
    </source>
</evidence>